<protein>
    <submittedName>
        <fullName evidence="4">Housekeeping sortase</fullName>
    </submittedName>
</protein>
<dbReference type="GO" id="GO:0016787">
    <property type="term" value="F:hydrolase activity"/>
    <property type="evidence" value="ECO:0007669"/>
    <property type="project" value="UniProtKB-KW"/>
</dbReference>
<dbReference type="Gene3D" id="2.40.260.10">
    <property type="entry name" value="Sortase"/>
    <property type="match status" value="1"/>
</dbReference>
<feature type="active site" description="Acyl-thioester intermediate" evidence="2">
    <location>
        <position position="218"/>
    </location>
</feature>
<evidence type="ECO:0000256" key="3">
    <source>
        <dbReference type="SAM" id="Phobius"/>
    </source>
</evidence>
<reference evidence="4 5" key="1">
    <citation type="submission" date="2013-10" db="EMBL/GenBank/DDBJ databases">
        <title>Complete genome sequence of Corynebacterium lactis DSM 45799(T), isolated from raw cow milk.</title>
        <authorList>
            <person name="Ruckert C."/>
            <person name="Albersmeier A."/>
            <person name="Lipski A."/>
            <person name="Kalinowski J."/>
        </authorList>
    </citation>
    <scope>NUCLEOTIDE SEQUENCE [LARGE SCALE GENOMIC DNA]</scope>
    <source>
        <strain evidence="4 5">RW2-5</strain>
    </source>
</reference>
<gene>
    <name evidence="4" type="ORF">CLAC_03700</name>
</gene>
<dbReference type="KEGG" id="clw:CLAC_03700"/>
<keyword evidence="3" id="KW-1133">Transmembrane helix</keyword>
<organism evidence="4 5">
    <name type="scientific">Corynebacterium lactis RW2-5</name>
    <dbReference type="NCBI Taxonomy" id="1408189"/>
    <lineage>
        <taxon>Bacteria</taxon>
        <taxon>Bacillati</taxon>
        <taxon>Actinomycetota</taxon>
        <taxon>Actinomycetes</taxon>
        <taxon>Mycobacteriales</taxon>
        <taxon>Corynebacteriaceae</taxon>
        <taxon>Corynebacterium</taxon>
    </lineage>
</organism>
<evidence type="ECO:0000256" key="2">
    <source>
        <dbReference type="PIRSR" id="PIRSR605754-1"/>
    </source>
</evidence>
<dbReference type="AlphaFoldDB" id="A0A0K2GZ51"/>
<dbReference type="SUPFAM" id="SSF63817">
    <property type="entry name" value="Sortase"/>
    <property type="match status" value="2"/>
</dbReference>
<evidence type="ECO:0000313" key="5">
    <source>
        <dbReference type="Proteomes" id="UP000058446"/>
    </source>
</evidence>
<accession>A0A0K2GZ51</accession>
<dbReference type="InterPro" id="IPR005754">
    <property type="entry name" value="Sortase"/>
</dbReference>
<feature type="active site" description="Proton donor/acceptor" evidence="2">
    <location>
        <position position="132"/>
    </location>
</feature>
<name>A0A0K2GZ51_9CORY</name>
<dbReference type="InterPro" id="IPR042003">
    <property type="entry name" value="Sortase_E"/>
</dbReference>
<keyword evidence="3" id="KW-0472">Membrane</keyword>
<evidence type="ECO:0000313" key="4">
    <source>
        <dbReference type="EMBL" id="ALA66958.1"/>
    </source>
</evidence>
<keyword evidence="1" id="KW-0378">Hydrolase</keyword>
<feature type="transmembrane region" description="Helical" evidence="3">
    <location>
        <begin position="12"/>
        <end position="30"/>
    </location>
</feature>
<dbReference type="InterPro" id="IPR053465">
    <property type="entry name" value="Sortase_Class_E"/>
</dbReference>
<dbReference type="CDD" id="cd05830">
    <property type="entry name" value="Sortase_E"/>
    <property type="match status" value="1"/>
</dbReference>
<proteinExistence type="predicted"/>
<dbReference type="EMBL" id="CP006841">
    <property type="protein sequence ID" value="ALA66958.1"/>
    <property type="molecule type" value="Genomic_DNA"/>
</dbReference>
<evidence type="ECO:0000256" key="1">
    <source>
        <dbReference type="ARBA" id="ARBA00022801"/>
    </source>
</evidence>
<dbReference type="PATRIC" id="fig|1408189.4.peg.739"/>
<dbReference type="RefSeq" id="WP_053411738.1">
    <property type="nucleotide sequence ID" value="NZ_CP006841.1"/>
</dbReference>
<dbReference type="Pfam" id="PF04203">
    <property type="entry name" value="Sortase"/>
    <property type="match status" value="1"/>
</dbReference>
<keyword evidence="3" id="KW-0812">Transmembrane</keyword>
<dbReference type="NCBIfam" id="NF033747">
    <property type="entry name" value="class_E_sortase"/>
    <property type="match status" value="1"/>
</dbReference>
<keyword evidence="5" id="KW-1185">Reference proteome</keyword>
<dbReference type="InterPro" id="IPR023365">
    <property type="entry name" value="Sortase_dom-sf"/>
</dbReference>
<dbReference type="STRING" id="1408189.CLAC_03700"/>
<dbReference type="OrthoDB" id="5242879at2"/>
<sequence>MLAKIVGFVGELLLTAGVLAALFAFYLLYWTGLETGKIQSEAKDNLRNAWAAPISASAQPADPAAVDAPGAPAASTDWTQGSAVALLSAPKAGVNELVAFEGVDQGVLAGGPGHYPGTALPGEVGNTAFAAHRDGHGAPFDNIDRLHTCDDITVETREAIYHYKVLPDDGLAGAGEAFDCVPDGIEVPQVQGQHIVTPDRSDVILPIGNAQMLTWTTCHPQWDNTHRLIIHAVLAQTEMKEAA</sequence>
<dbReference type="Proteomes" id="UP000058446">
    <property type="component" value="Chromosome"/>
</dbReference>